<dbReference type="InterPro" id="IPR036179">
    <property type="entry name" value="Ig-like_dom_sf"/>
</dbReference>
<dbReference type="Proteomes" id="UP000694402">
    <property type="component" value="Unassembled WGS sequence"/>
</dbReference>
<dbReference type="SUPFAM" id="SSF48726">
    <property type="entry name" value="Immunoglobulin"/>
    <property type="match status" value="1"/>
</dbReference>
<evidence type="ECO:0000313" key="4">
    <source>
        <dbReference type="Ensembl" id="ENSOTSP00005036650.2"/>
    </source>
</evidence>
<evidence type="ECO:0000256" key="2">
    <source>
        <dbReference type="ARBA" id="ARBA00022859"/>
    </source>
</evidence>
<reference evidence="4" key="1">
    <citation type="submission" date="2025-08" db="UniProtKB">
        <authorList>
            <consortium name="Ensembl"/>
        </authorList>
    </citation>
    <scope>IDENTIFICATION</scope>
</reference>
<dbReference type="SMART" id="SM00406">
    <property type="entry name" value="IGv"/>
    <property type="match status" value="1"/>
</dbReference>
<dbReference type="GeneTree" id="ENSGT00940000166007"/>
<evidence type="ECO:0000259" key="3">
    <source>
        <dbReference type="PROSITE" id="PS50835"/>
    </source>
</evidence>
<organism evidence="4 5">
    <name type="scientific">Oncorhynchus tshawytscha</name>
    <name type="common">Chinook salmon</name>
    <name type="synonym">Salmo tshawytscha</name>
    <dbReference type="NCBI Taxonomy" id="74940"/>
    <lineage>
        <taxon>Eukaryota</taxon>
        <taxon>Metazoa</taxon>
        <taxon>Chordata</taxon>
        <taxon>Craniata</taxon>
        <taxon>Vertebrata</taxon>
        <taxon>Euteleostomi</taxon>
        <taxon>Actinopterygii</taxon>
        <taxon>Neopterygii</taxon>
        <taxon>Teleostei</taxon>
        <taxon>Protacanthopterygii</taxon>
        <taxon>Salmoniformes</taxon>
        <taxon>Salmonidae</taxon>
        <taxon>Salmoninae</taxon>
        <taxon>Oncorhynchus</taxon>
    </lineage>
</organism>
<protein>
    <recommendedName>
        <fullName evidence="3">Ig-like domain-containing protein</fullName>
    </recommendedName>
</protein>
<dbReference type="GO" id="GO:0007166">
    <property type="term" value="P:cell surface receptor signaling pathway"/>
    <property type="evidence" value="ECO:0007669"/>
    <property type="project" value="TreeGrafter"/>
</dbReference>
<reference evidence="4" key="2">
    <citation type="submission" date="2025-09" db="UniProtKB">
        <authorList>
            <consortium name="Ensembl"/>
        </authorList>
    </citation>
    <scope>IDENTIFICATION</scope>
</reference>
<dbReference type="Pfam" id="PF07686">
    <property type="entry name" value="V-set"/>
    <property type="match status" value="1"/>
</dbReference>
<name>A0A8C8FNG9_ONCTS</name>
<dbReference type="AlphaFoldDB" id="A0A8C8FNG9"/>
<dbReference type="InterPro" id="IPR050413">
    <property type="entry name" value="TCR_beta_variable"/>
</dbReference>
<keyword evidence="1" id="KW-0732">Signal</keyword>
<dbReference type="GO" id="GO:0005886">
    <property type="term" value="C:plasma membrane"/>
    <property type="evidence" value="ECO:0007669"/>
    <property type="project" value="TreeGrafter"/>
</dbReference>
<dbReference type="Gene3D" id="2.60.40.10">
    <property type="entry name" value="Immunoglobulins"/>
    <property type="match status" value="1"/>
</dbReference>
<dbReference type="PANTHER" id="PTHR23268">
    <property type="entry name" value="T-CELL RECEPTOR BETA CHAIN"/>
    <property type="match status" value="1"/>
</dbReference>
<keyword evidence="5" id="KW-1185">Reference proteome</keyword>
<dbReference type="InterPro" id="IPR013783">
    <property type="entry name" value="Ig-like_fold"/>
</dbReference>
<evidence type="ECO:0000313" key="5">
    <source>
        <dbReference type="Proteomes" id="UP000694402"/>
    </source>
</evidence>
<keyword evidence="2" id="KW-0391">Immunity</keyword>
<proteinExistence type="predicted"/>
<dbReference type="InterPro" id="IPR007110">
    <property type="entry name" value="Ig-like_dom"/>
</dbReference>
<dbReference type="Ensembl" id="ENSOTST00005039828.2">
    <property type="protein sequence ID" value="ENSOTSP00005036650.2"/>
    <property type="gene ID" value="ENSOTSG00005017300.2"/>
</dbReference>
<feature type="domain" description="Ig-like" evidence="3">
    <location>
        <begin position="18"/>
        <end position="129"/>
    </location>
</feature>
<sequence length="133" mass="14806">YLTLPCGCYQSGLLSLSSKVHQTPIAILKGSKDNVQLTCNHTIQNYNTILWYQQSTGDTAMKLIGFAFYKSITMEKSFEKHFNVSGDGSKEAYLHLVSLRSPEDSAVYYCAASQHSDVENLLSSTKTLADRKL</sequence>
<dbReference type="InterPro" id="IPR013106">
    <property type="entry name" value="Ig_V-set"/>
</dbReference>
<dbReference type="PROSITE" id="PS50835">
    <property type="entry name" value="IG_LIKE"/>
    <property type="match status" value="1"/>
</dbReference>
<evidence type="ECO:0000256" key="1">
    <source>
        <dbReference type="ARBA" id="ARBA00022729"/>
    </source>
</evidence>
<dbReference type="GO" id="GO:0002376">
    <property type="term" value="P:immune system process"/>
    <property type="evidence" value="ECO:0007669"/>
    <property type="project" value="UniProtKB-KW"/>
</dbReference>
<accession>A0A8C8FNG9</accession>